<keyword evidence="2" id="KW-0472">Membrane</keyword>
<keyword evidence="1" id="KW-0175">Coiled coil</keyword>
<proteinExistence type="predicted"/>
<dbReference type="OrthoDB" id="4068334at2759"/>
<keyword evidence="2" id="KW-1133">Transmembrane helix</keyword>
<organism evidence="3 4">
    <name type="scientific">Kluyveromyces dobzhanskii CBS 2104</name>
    <dbReference type="NCBI Taxonomy" id="1427455"/>
    <lineage>
        <taxon>Eukaryota</taxon>
        <taxon>Fungi</taxon>
        <taxon>Dikarya</taxon>
        <taxon>Ascomycota</taxon>
        <taxon>Saccharomycotina</taxon>
        <taxon>Saccharomycetes</taxon>
        <taxon>Saccharomycetales</taxon>
        <taxon>Saccharomycetaceae</taxon>
        <taxon>Kluyveromyces</taxon>
    </lineage>
</organism>
<feature type="coiled-coil region" evidence="1">
    <location>
        <begin position="87"/>
        <end position="114"/>
    </location>
</feature>
<dbReference type="EMBL" id="CCBQ010000022">
    <property type="protein sequence ID" value="CDO93297.1"/>
    <property type="molecule type" value="Genomic_DNA"/>
</dbReference>
<keyword evidence="4" id="KW-1185">Reference proteome</keyword>
<evidence type="ECO:0000313" key="3">
    <source>
        <dbReference type="EMBL" id="CDO93297.1"/>
    </source>
</evidence>
<protein>
    <submittedName>
        <fullName evidence="3">WGS project CCBQ000000000 data, contig 00009</fullName>
    </submittedName>
</protein>
<evidence type="ECO:0000313" key="4">
    <source>
        <dbReference type="Proteomes" id="UP000031516"/>
    </source>
</evidence>
<dbReference type="AlphaFoldDB" id="A0A0A8L543"/>
<sequence>MSPDNDLVPPKSWHPHAIAEWFHDPENVGGFVFLCFALAILLTAAVSLVFAIYYFFFHPPLEPEPAPKSIWISITDYQDKLTPEQQQQYIERACKQYEEEMDRLRLEQQNRESGVMFPKPIHKHTLFSKIAHFFCPRCVCSLEEIHRNVSECYFVDDFDSIEQAEKEVNEVCFPHNMV</sequence>
<feature type="transmembrane region" description="Helical" evidence="2">
    <location>
        <begin position="31"/>
        <end position="56"/>
    </location>
</feature>
<dbReference type="Proteomes" id="UP000031516">
    <property type="component" value="Unassembled WGS sequence"/>
</dbReference>
<name>A0A0A8L543_9SACH</name>
<gene>
    <name evidence="3" type="ORF">KLDO_g1598</name>
</gene>
<reference evidence="3 4" key="1">
    <citation type="submission" date="2014-03" db="EMBL/GenBank/DDBJ databases">
        <title>The genome of Kluyveromyces dobzhanskii.</title>
        <authorList>
            <person name="Nystedt B."/>
            <person name="Astrom S."/>
        </authorList>
    </citation>
    <scope>NUCLEOTIDE SEQUENCE [LARGE SCALE GENOMIC DNA]</scope>
    <source>
        <strain evidence="3 4">CBS 2104</strain>
    </source>
</reference>
<keyword evidence="2" id="KW-0812">Transmembrane</keyword>
<evidence type="ECO:0000256" key="2">
    <source>
        <dbReference type="SAM" id="Phobius"/>
    </source>
</evidence>
<comment type="caution">
    <text evidence="3">The sequence shown here is derived from an EMBL/GenBank/DDBJ whole genome shotgun (WGS) entry which is preliminary data.</text>
</comment>
<accession>A0A0A8L543</accession>
<evidence type="ECO:0000256" key="1">
    <source>
        <dbReference type="SAM" id="Coils"/>
    </source>
</evidence>